<accession>G1MLQ5</accession>
<dbReference type="Proteomes" id="UP000008912">
    <property type="component" value="Unassembled WGS sequence"/>
</dbReference>
<name>G1MLQ5_AILME</name>
<dbReference type="GeneID" id="109490785"/>
<comment type="similarity">
    <text evidence="1">Belongs to the TRIAP1/MDM35 family.</text>
</comment>
<organism evidence="4 5">
    <name type="scientific">Ailuropoda melanoleuca</name>
    <name type="common">Giant panda</name>
    <dbReference type="NCBI Taxonomy" id="9646"/>
    <lineage>
        <taxon>Eukaryota</taxon>
        <taxon>Metazoa</taxon>
        <taxon>Chordata</taxon>
        <taxon>Craniata</taxon>
        <taxon>Vertebrata</taxon>
        <taxon>Euteleostomi</taxon>
        <taxon>Mammalia</taxon>
        <taxon>Eutheria</taxon>
        <taxon>Laurasiatheria</taxon>
        <taxon>Carnivora</taxon>
        <taxon>Caniformia</taxon>
        <taxon>Ursidae</taxon>
        <taxon>Ailuropoda</taxon>
    </lineage>
</organism>
<reference evidence="4 5" key="1">
    <citation type="journal article" date="2010" name="Nature">
        <title>The sequence and de novo assembly of the giant panda genome.</title>
        <authorList>
            <person name="Li R."/>
            <person name="Fan W."/>
            <person name="Tian G."/>
            <person name="Zhu H."/>
            <person name="He L."/>
            <person name="Cai J."/>
            <person name="Huang Q."/>
            <person name="Cai Q."/>
            <person name="Li B."/>
            <person name="Bai Y."/>
            <person name="Zhang Z."/>
            <person name="Zhang Y."/>
            <person name="Wang W."/>
            <person name="Li J."/>
            <person name="Wei F."/>
            <person name="Li H."/>
            <person name="Jian M."/>
            <person name="Li J."/>
            <person name="Zhang Z."/>
            <person name="Nielsen R."/>
            <person name="Li D."/>
            <person name="Gu W."/>
            <person name="Yang Z."/>
            <person name="Xuan Z."/>
            <person name="Ryder O.A."/>
            <person name="Leung F.C."/>
            <person name="Zhou Y."/>
            <person name="Cao J."/>
            <person name="Sun X."/>
            <person name="Fu Y."/>
            <person name="Fang X."/>
            <person name="Guo X."/>
            <person name="Wang B."/>
            <person name="Hou R."/>
            <person name="Shen F."/>
            <person name="Mu B."/>
            <person name="Ni P."/>
            <person name="Lin R."/>
            <person name="Qian W."/>
            <person name="Wang G."/>
            <person name="Yu C."/>
            <person name="Nie W."/>
            <person name="Wang J."/>
            <person name="Wu Z."/>
            <person name="Liang H."/>
            <person name="Min J."/>
            <person name="Wu Q."/>
            <person name="Cheng S."/>
            <person name="Ruan J."/>
            <person name="Wang M."/>
            <person name="Shi Z."/>
            <person name="Wen M."/>
            <person name="Liu B."/>
            <person name="Ren X."/>
            <person name="Zheng H."/>
            <person name="Dong D."/>
            <person name="Cook K."/>
            <person name="Shan G."/>
            <person name="Zhang H."/>
            <person name="Kosiol C."/>
            <person name="Xie X."/>
            <person name="Lu Z."/>
            <person name="Zheng H."/>
            <person name="Li Y."/>
            <person name="Steiner C.C."/>
            <person name="Lam T.T."/>
            <person name="Lin S."/>
            <person name="Zhang Q."/>
            <person name="Li G."/>
            <person name="Tian J."/>
            <person name="Gong T."/>
            <person name="Liu H."/>
            <person name="Zhang D."/>
            <person name="Fang L."/>
            <person name="Ye C."/>
            <person name="Zhang J."/>
            <person name="Hu W."/>
            <person name="Xu A."/>
            <person name="Ren Y."/>
            <person name="Zhang G."/>
            <person name="Bruford M.W."/>
            <person name="Li Q."/>
            <person name="Ma L."/>
            <person name="Guo Y."/>
            <person name="An N."/>
            <person name="Hu Y."/>
            <person name="Zheng Y."/>
            <person name="Shi Y."/>
            <person name="Li Z."/>
            <person name="Liu Q."/>
            <person name="Chen Y."/>
            <person name="Zhao J."/>
            <person name="Qu N."/>
            <person name="Zhao S."/>
            <person name="Tian F."/>
            <person name="Wang X."/>
            <person name="Wang H."/>
            <person name="Xu L."/>
            <person name="Liu X."/>
            <person name="Vinar T."/>
            <person name="Wang Y."/>
            <person name="Lam T.W."/>
            <person name="Yiu S.M."/>
            <person name="Liu S."/>
            <person name="Zhang H."/>
            <person name="Li D."/>
            <person name="Huang Y."/>
            <person name="Wang X."/>
            <person name="Yang G."/>
            <person name="Jiang Z."/>
            <person name="Wang J."/>
            <person name="Qin N."/>
            <person name="Li L."/>
            <person name="Li J."/>
            <person name="Bolund L."/>
            <person name="Kristiansen K."/>
            <person name="Wong G.K."/>
            <person name="Olson M."/>
            <person name="Zhang X."/>
            <person name="Li S."/>
            <person name="Yang H."/>
            <person name="Wang J."/>
            <person name="Wang J."/>
        </authorList>
    </citation>
    <scope>NUCLEOTIDE SEQUENCE [LARGE SCALE GENOMIC DNA]</scope>
</reference>
<evidence type="ECO:0000256" key="3">
    <source>
        <dbReference type="ARBA" id="ARBA00023706"/>
    </source>
</evidence>
<dbReference type="InterPro" id="IPR007918">
    <property type="entry name" value="MDM35_apoptosis"/>
</dbReference>
<dbReference type="PANTHER" id="PTHR46403">
    <property type="entry name" value="TP53-REGULATED INHIBITOR OF APOPTOSIS 1"/>
    <property type="match status" value="1"/>
</dbReference>
<keyword evidence="5" id="KW-1185">Reference proteome</keyword>
<comment type="catalytic activity">
    <reaction evidence="3">
        <text>a 1,2-diacyl-sn-glycero-3-phosphate(in) = a 1,2-diacyl-sn-glycero-3-phosphate(out)</text>
        <dbReference type="Rhea" id="RHEA:36435"/>
        <dbReference type="ChEBI" id="CHEBI:58608"/>
    </reaction>
</comment>
<dbReference type="RefSeq" id="XP_034494869.1">
    <property type="nucleotide sequence ID" value="XM_034638978.1"/>
</dbReference>
<evidence type="ECO:0000256" key="2">
    <source>
        <dbReference type="ARBA" id="ARBA00023157"/>
    </source>
</evidence>
<dbReference type="GO" id="GO:0045332">
    <property type="term" value="P:phospholipid translocation"/>
    <property type="evidence" value="ECO:0007669"/>
    <property type="project" value="TreeGrafter"/>
</dbReference>
<evidence type="ECO:0000313" key="5">
    <source>
        <dbReference type="Proteomes" id="UP000008912"/>
    </source>
</evidence>
<proteinExistence type="inferred from homology"/>
<dbReference type="GO" id="GO:0005829">
    <property type="term" value="C:cytosol"/>
    <property type="evidence" value="ECO:0007669"/>
    <property type="project" value="TreeGrafter"/>
</dbReference>
<reference evidence="4" key="2">
    <citation type="submission" date="2025-08" db="UniProtKB">
        <authorList>
            <consortium name="Ensembl"/>
        </authorList>
    </citation>
    <scope>IDENTIFICATION</scope>
</reference>
<reference evidence="4" key="3">
    <citation type="submission" date="2025-09" db="UniProtKB">
        <authorList>
            <consortium name="Ensembl"/>
        </authorList>
    </citation>
    <scope>IDENTIFICATION</scope>
</reference>
<dbReference type="GO" id="GO:1990050">
    <property type="term" value="F:phosphatidic acid transfer activity"/>
    <property type="evidence" value="ECO:0007669"/>
    <property type="project" value="TreeGrafter"/>
</dbReference>
<dbReference type="GO" id="GO:0005634">
    <property type="term" value="C:nucleus"/>
    <property type="evidence" value="ECO:0007669"/>
    <property type="project" value="TreeGrafter"/>
</dbReference>
<protein>
    <submittedName>
        <fullName evidence="4">TP53-regulated inhibitor of apoptosis 1-like</fullName>
    </submittedName>
</protein>
<dbReference type="InParanoid" id="G1MLQ5"/>
<evidence type="ECO:0000256" key="1">
    <source>
        <dbReference type="ARBA" id="ARBA00006196"/>
    </source>
</evidence>
<keyword evidence="2" id="KW-1015">Disulfide bond</keyword>
<dbReference type="PANTHER" id="PTHR46403:SF1">
    <property type="entry name" value="TP53-REGULATED INHIBITOR OF APOPTOSIS 1"/>
    <property type="match status" value="1"/>
</dbReference>
<sequence>MNGSAASLNSVGEACTNMKREFNQCFSRWFAEKFLKGDSSRDPCTGYFKCYQQCIQKAIKEEEFPIEGLEFRGHAKEKPTSSS</sequence>
<dbReference type="Pfam" id="PF05254">
    <property type="entry name" value="UPF0203"/>
    <property type="match status" value="1"/>
</dbReference>
<dbReference type="GO" id="GO:0005758">
    <property type="term" value="C:mitochondrial intermembrane space"/>
    <property type="evidence" value="ECO:0007669"/>
    <property type="project" value="TreeGrafter"/>
</dbReference>
<evidence type="ECO:0000313" key="4">
    <source>
        <dbReference type="Ensembl" id="ENSAMEP00000020293.2"/>
    </source>
</evidence>
<dbReference type="KEGG" id="aml:109490785"/>
<dbReference type="PROSITE" id="PS51808">
    <property type="entry name" value="CHCH"/>
    <property type="match status" value="1"/>
</dbReference>
<dbReference type="Ensembl" id="ENSAMET00000021062.2">
    <property type="protein sequence ID" value="ENSAMEP00000020293.2"/>
    <property type="gene ID" value="ENSAMEG00000019243.2"/>
</dbReference>
<gene>
    <name evidence="4" type="primary">LOC109490785</name>
</gene>
<dbReference type="GeneTree" id="ENSGT00940000165083"/>
<dbReference type="OrthoDB" id="19091at2759"/>
<dbReference type="AlphaFoldDB" id="G1MLQ5"/>